<dbReference type="RefSeq" id="WP_142038025.1">
    <property type="nucleotide sequence ID" value="NZ_JBHTGS010000001.1"/>
</dbReference>
<proteinExistence type="predicted"/>
<protein>
    <submittedName>
        <fullName evidence="2">Uncharacterized protein</fullName>
    </submittedName>
</protein>
<dbReference type="InParanoid" id="A0A543AVC6"/>
<sequence>MMSVHQCDYQLLPPPAASYPSAPMHPDPTIAAQLATVAATARGRRFAFCQVIPARPDTTDVVVRPMYQGIQNPDGTCVLLMAGQPYGYYQSIDAAHAHTGRDDLYLTWAEPDGQLPDSVRSVAAVECQENEVSLWLVALPFLAHGPTDARTRAVDTAAFLEPVTPGLTRQSAMLLSGDNPTSPITLYCPIAPCLREPFHHGDHEPSPDARPTDTAPEVEALAPTGEPDTVETEAPQ</sequence>
<feature type="region of interest" description="Disordered" evidence="1">
    <location>
        <begin position="198"/>
        <end position="236"/>
    </location>
</feature>
<organism evidence="2 3">
    <name type="scientific">Stackebrandtia endophytica</name>
    <dbReference type="NCBI Taxonomy" id="1496996"/>
    <lineage>
        <taxon>Bacteria</taxon>
        <taxon>Bacillati</taxon>
        <taxon>Actinomycetota</taxon>
        <taxon>Actinomycetes</taxon>
        <taxon>Glycomycetales</taxon>
        <taxon>Glycomycetaceae</taxon>
        <taxon>Stackebrandtia</taxon>
    </lineage>
</organism>
<dbReference type="Proteomes" id="UP000317043">
    <property type="component" value="Unassembled WGS sequence"/>
</dbReference>
<name>A0A543AVC6_9ACTN</name>
<feature type="compositionally biased region" description="Basic and acidic residues" evidence="1">
    <location>
        <begin position="198"/>
        <end position="211"/>
    </location>
</feature>
<gene>
    <name evidence="2" type="ORF">FB566_2036</name>
</gene>
<dbReference type="AlphaFoldDB" id="A0A543AVC6"/>
<reference evidence="2 3" key="1">
    <citation type="submission" date="2019-06" db="EMBL/GenBank/DDBJ databases">
        <title>Sequencing the genomes of 1000 actinobacteria strains.</title>
        <authorList>
            <person name="Klenk H.-P."/>
        </authorList>
    </citation>
    <scope>NUCLEOTIDE SEQUENCE [LARGE SCALE GENOMIC DNA]</scope>
    <source>
        <strain evidence="2 3">DSM 45928</strain>
    </source>
</reference>
<evidence type="ECO:0000313" key="3">
    <source>
        <dbReference type="Proteomes" id="UP000317043"/>
    </source>
</evidence>
<evidence type="ECO:0000256" key="1">
    <source>
        <dbReference type="SAM" id="MobiDB-lite"/>
    </source>
</evidence>
<dbReference type="EMBL" id="VFOW01000001">
    <property type="protein sequence ID" value="TQL76504.1"/>
    <property type="molecule type" value="Genomic_DNA"/>
</dbReference>
<evidence type="ECO:0000313" key="2">
    <source>
        <dbReference type="EMBL" id="TQL76504.1"/>
    </source>
</evidence>
<dbReference type="OrthoDB" id="5200831at2"/>
<comment type="caution">
    <text evidence="2">The sequence shown here is derived from an EMBL/GenBank/DDBJ whole genome shotgun (WGS) entry which is preliminary data.</text>
</comment>
<accession>A0A543AVC6</accession>
<keyword evidence="3" id="KW-1185">Reference proteome</keyword>